<dbReference type="AlphaFoldDB" id="A0A2M4DSK0"/>
<accession>A0A2M4DSK0</accession>
<sequence length="97" mass="10543">MHVTPGNHASPLLLLLVVSLPFPSSKQKHSLAAVPGGGHDLIWFVPSENFFTTTTRPISSAVEIAFRGFLCSRHTNACFHEKALQSESDSDRAGKIE</sequence>
<reference evidence="2" key="1">
    <citation type="submission" date="2018-01" db="EMBL/GenBank/DDBJ databases">
        <title>An insight into the sialome of Amazonian anophelines.</title>
        <authorList>
            <person name="Ribeiro J.M."/>
            <person name="Scarpassa V."/>
            <person name="Calvo E."/>
        </authorList>
    </citation>
    <scope>NUCLEOTIDE SEQUENCE</scope>
</reference>
<name>A0A2M4DSK0_ANODA</name>
<evidence type="ECO:0000256" key="1">
    <source>
        <dbReference type="SAM" id="SignalP"/>
    </source>
</evidence>
<protein>
    <submittedName>
        <fullName evidence="2">Putative secreted protein</fullName>
    </submittedName>
</protein>
<feature type="chain" id="PRO_5014915233" evidence="1">
    <location>
        <begin position="28"/>
        <end position="97"/>
    </location>
</feature>
<proteinExistence type="predicted"/>
<dbReference type="EMBL" id="GGFL01016000">
    <property type="protein sequence ID" value="MBW80178.1"/>
    <property type="molecule type" value="Transcribed_RNA"/>
</dbReference>
<organism evidence="2">
    <name type="scientific">Anopheles darlingi</name>
    <name type="common">Mosquito</name>
    <dbReference type="NCBI Taxonomy" id="43151"/>
    <lineage>
        <taxon>Eukaryota</taxon>
        <taxon>Metazoa</taxon>
        <taxon>Ecdysozoa</taxon>
        <taxon>Arthropoda</taxon>
        <taxon>Hexapoda</taxon>
        <taxon>Insecta</taxon>
        <taxon>Pterygota</taxon>
        <taxon>Neoptera</taxon>
        <taxon>Endopterygota</taxon>
        <taxon>Diptera</taxon>
        <taxon>Nematocera</taxon>
        <taxon>Culicoidea</taxon>
        <taxon>Culicidae</taxon>
        <taxon>Anophelinae</taxon>
        <taxon>Anopheles</taxon>
    </lineage>
</organism>
<evidence type="ECO:0000313" key="2">
    <source>
        <dbReference type="EMBL" id="MBW80178.1"/>
    </source>
</evidence>
<feature type="signal peptide" evidence="1">
    <location>
        <begin position="1"/>
        <end position="27"/>
    </location>
</feature>
<keyword evidence="1" id="KW-0732">Signal</keyword>